<evidence type="ECO:0000313" key="3">
    <source>
        <dbReference type="Proteomes" id="UP001434883"/>
    </source>
</evidence>
<organism evidence="2 3">
    <name type="scientific">Xenoophorus captivus</name>
    <dbReference type="NCBI Taxonomy" id="1517983"/>
    <lineage>
        <taxon>Eukaryota</taxon>
        <taxon>Metazoa</taxon>
        <taxon>Chordata</taxon>
        <taxon>Craniata</taxon>
        <taxon>Vertebrata</taxon>
        <taxon>Euteleostomi</taxon>
        <taxon>Actinopterygii</taxon>
        <taxon>Neopterygii</taxon>
        <taxon>Teleostei</taxon>
        <taxon>Neoteleostei</taxon>
        <taxon>Acanthomorphata</taxon>
        <taxon>Ovalentaria</taxon>
        <taxon>Atherinomorphae</taxon>
        <taxon>Cyprinodontiformes</taxon>
        <taxon>Goodeidae</taxon>
        <taxon>Xenoophorus</taxon>
    </lineage>
</organism>
<reference evidence="2 3" key="1">
    <citation type="submission" date="2021-06" db="EMBL/GenBank/DDBJ databases">
        <authorList>
            <person name="Palmer J.M."/>
        </authorList>
    </citation>
    <scope>NUCLEOTIDE SEQUENCE [LARGE SCALE GENOMIC DNA]</scope>
    <source>
        <strain evidence="2 3">XC_2019</strain>
        <tissue evidence="2">Muscle</tissue>
    </source>
</reference>
<evidence type="ECO:0000313" key="2">
    <source>
        <dbReference type="EMBL" id="MEQ2214995.1"/>
    </source>
</evidence>
<gene>
    <name evidence="2" type="ORF">XENOCAPTIV_025415</name>
</gene>
<evidence type="ECO:0000256" key="1">
    <source>
        <dbReference type="SAM" id="MobiDB-lite"/>
    </source>
</evidence>
<feature type="region of interest" description="Disordered" evidence="1">
    <location>
        <begin position="445"/>
        <end position="479"/>
    </location>
</feature>
<keyword evidence="3" id="KW-1185">Reference proteome</keyword>
<proteinExistence type="predicted"/>
<accession>A0ABV0S362</accession>
<feature type="compositionally biased region" description="Polar residues" evidence="1">
    <location>
        <begin position="150"/>
        <end position="166"/>
    </location>
</feature>
<name>A0ABV0S362_9TELE</name>
<protein>
    <submittedName>
        <fullName evidence="2">Uncharacterized protein</fullName>
    </submittedName>
</protein>
<feature type="region of interest" description="Disordered" evidence="1">
    <location>
        <begin position="112"/>
        <end position="166"/>
    </location>
</feature>
<dbReference type="Proteomes" id="UP001434883">
    <property type="component" value="Unassembled WGS sequence"/>
</dbReference>
<comment type="caution">
    <text evidence="2">The sequence shown here is derived from an EMBL/GenBank/DDBJ whole genome shotgun (WGS) entry which is preliminary data.</text>
</comment>
<feature type="non-terminal residue" evidence="2">
    <location>
        <position position="1"/>
    </location>
</feature>
<sequence>VTHQTWIHEGQGTASPPLLSVYTDQFPIPTSSAYTAPESHSNVTHNGTQYVQQASTLLPAPINQTGQLLGPSPHTYPGHPYSTLLSQPLQGGFIIPSATNYLSSLPPSRARNVRSAQSHAPGSQIPPWLKMSNSVPAGQTMAGLGHKPTFQCSQPTTQNYQSPAQGETASQNITAVPTWGPNLTVPFSQVASHAAPDQIGPRHSSGLQHLKPPLPAAIVSRPYLPDPLLDVCGKAIHSQRPTHAAYGGLMQTHQVKNVQVFSGNSDSKMLVEDWIRDMQYLLDAIDLPAHLLFYTVVRHLSGEARKLILNLPPGERSPERAFEELRAEYGDAQGSLDPLADFYEPSQRPCESACSYAIALEETLQAVEESQEGGRPFPDRDSKLTQQFLRGLVDGDVYTQIAIMKPLLLSFRELQAELQSIARETKKFQPQQKVKKTFAQVHVTSENTNARAEGRKCTSELTELTDGQEIGPQPRDTNG</sequence>
<dbReference type="EMBL" id="JAHRIN010067831">
    <property type="protein sequence ID" value="MEQ2214995.1"/>
    <property type="molecule type" value="Genomic_DNA"/>
</dbReference>